<evidence type="ECO:0000313" key="1">
    <source>
        <dbReference type="EMBL" id="MRW82884.1"/>
    </source>
</evidence>
<dbReference type="EMBL" id="WKJL01000001">
    <property type="protein sequence ID" value="MRW82884.1"/>
    <property type="molecule type" value="Genomic_DNA"/>
</dbReference>
<sequence>MTIQTNVLTRVARKKEATFGTLPGATGAREFRRISDGIALKKNKIQSNAIQSNAQRPMARHGGRTVDGSVNFEFALGSIEDLLASIVRRDWTAVAPLSGLTVTASASTPNFVRSAGSWLTDGLAVGMLVKFSGFTSGAAANNGKLYTVIGLTATDLNVAEVVAPAASAAAIGLTVPGKITYIPETGHTNDSYMIEKWYSAVSESLRFTGQRIASVKFGLNADDKVTAEVAFMGQDRKKDVTAYYTNPAAPGGGDMLVTPSGLAVINGVASKVCTNFSLDINGNASVGKVVGANVTPDVFMDMIDTSGQISVYYENGTMDDYFDQEQQISLISRLDDGIGGAFVMAMPAVKVFGGTESGDKEIIRQYDFTAGPNAAGTGAGKSTILLQDTTLS</sequence>
<dbReference type="AlphaFoldDB" id="A0A844D7S6"/>
<dbReference type="Pfam" id="PF18906">
    <property type="entry name" value="Phage_tube_2"/>
    <property type="match status" value="1"/>
</dbReference>
<reference evidence="1 2" key="1">
    <citation type="submission" date="2019-11" db="EMBL/GenBank/DDBJ databases">
        <title>Novel species isolated from a subtropical stream in China.</title>
        <authorList>
            <person name="Lu H."/>
        </authorList>
    </citation>
    <scope>NUCLEOTIDE SEQUENCE [LARGE SCALE GENOMIC DNA]</scope>
    <source>
        <strain evidence="1 2">FT26W</strain>
    </source>
</reference>
<dbReference type="InterPro" id="IPR044000">
    <property type="entry name" value="Phage_tube_2"/>
</dbReference>
<evidence type="ECO:0008006" key="3">
    <source>
        <dbReference type="Google" id="ProtNLM"/>
    </source>
</evidence>
<evidence type="ECO:0000313" key="2">
    <source>
        <dbReference type="Proteomes" id="UP000439986"/>
    </source>
</evidence>
<organism evidence="1 2">
    <name type="scientific">Duganella aquatilis</name>
    <dbReference type="NCBI Taxonomy" id="2666082"/>
    <lineage>
        <taxon>Bacteria</taxon>
        <taxon>Pseudomonadati</taxon>
        <taxon>Pseudomonadota</taxon>
        <taxon>Betaproteobacteria</taxon>
        <taxon>Burkholderiales</taxon>
        <taxon>Oxalobacteraceae</taxon>
        <taxon>Telluria group</taxon>
        <taxon>Duganella</taxon>
    </lineage>
</organism>
<comment type="caution">
    <text evidence="1">The sequence shown here is derived from an EMBL/GenBank/DDBJ whole genome shotgun (WGS) entry which is preliminary data.</text>
</comment>
<dbReference type="RefSeq" id="WP_154355922.1">
    <property type="nucleotide sequence ID" value="NZ_WKJL01000001.1"/>
</dbReference>
<protein>
    <recommendedName>
        <fullName evidence="3">Phage tail protein</fullName>
    </recommendedName>
</protein>
<gene>
    <name evidence="1" type="ORF">GJ698_02115</name>
</gene>
<dbReference type="Proteomes" id="UP000439986">
    <property type="component" value="Unassembled WGS sequence"/>
</dbReference>
<keyword evidence="2" id="KW-1185">Reference proteome</keyword>
<name>A0A844D7S6_9BURK</name>
<accession>A0A844D7S6</accession>
<proteinExistence type="predicted"/>